<keyword evidence="13" id="KW-1185">Reference proteome</keyword>
<dbReference type="GO" id="GO:0005737">
    <property type="term" value="C:cytoplasm"/>
    <property type="evidence" value="ECO:0007669"/>
    <property type="project" value="TreeGrafter"/>
</dbReference>
<dbReference type="PROSITE" id="PS50297">
    <property type="entry name" value="ANK_REP_REGION"/>
    <property type="match status" value="4"/>
</dbReference>
<dbReference type="FunFam" id="1.25.40.20:FF:000004">
    <property type="entry name" value="Phosphatase 1 regulatory subunit 12A"/>
    <property type="match status" value="1"/>
</dbReference>
<keyword evidence="4" id="KW-0677">Repeat</keyword>
<proteinExistence type="predicted"/>
<comment type="subunit">
    <text evidence="8">PP1 comprises a catalytic subunit, PPP1CA, PPP1CB or PPP1CC, and one or several targeting or regulatory subunits. PPP1R12B mediates binding to myosin. Isoform 3 and isoform 4 bind PPP1R12A, but not isoform 1 of PPP1R12B itself. Binds IL16.</text>
</comment>
<evidence type="ECO:0000256" key="1">
    <source>
        <dbReference type="ARBA" id="ARBA00004245"/>
    </source>
</evidence>
<feature type="repeat" description="ANK" evidence="11">
    <location>
        <begin position="55"/>
        <end position="87"/>
    </location>
</feature>
<name>A0A8C6UYH1_9GOBI</name>
<keyword evidence="3" id="KW-0597">Phosphoprotein</keyword>
<reference evidence="12" key="2">
    <citation type="submission" date="2025-09" db="UniProtKB">
        <authorList>
            <consortium name="Ensembl"/>
        </authorList>
    </citation>
    <scope>IDENTIFICATION</scope>
</reference>
<evidence type="ECO:0000256" key="7">
    <source>
        <dbReference type="ARBA" id="ARBA00059024"/>
    </source>
</evidence>
<sequence>YKMALYQIELPGGSGPRKVRFAQGAVFMAACSAGDQEEVAALLRQGADINHANIDGLTALHQACIDENAEMVQFLVESGSDVNRGDNEGWTPLHAAASCGFVQIAKYLIEHGANVGAVNSEGELPLDVATEDAMERLLKSEIKKQGIDVDQARKQEERIMLQDAMAVLSGRGSVAPHPNTKATALHVAAAKGYIEVLKVLLQCSVEVDCRDIDGWTPLHAAAHWGQEEVCTLLTDHMCDMAAVNHVGQTALDVADENLVDTLEELQKKQNVV</sequence>
<dbReference type="SUPFAM" id="SSF48403">
    <property type="entry name" value="Ankyrin repeat"/>
    <property type="match status" value="1"/>
</dbReference>
<evidence type="ECO:0000256" key="6">
    <source>
        <dbReference type="ARBA" id="ARBA00023212"/>
    </source>
</evidence>
<dbReference type="GO" id="GO:0004857">
    <property type="term" value="F:enzyme inhibitor activity"/>
    <property type="evidence" value="ECO:0007669"/>
    <property type="project" value="TreeGrafter"/>
</dbReference>
<keyword evidence="5 11" id="KW-0040">ANK repeat</keyword>
<feature type="repeat" description="ANK" evidence="11">
    <location>
        <begin position="88"/>
        <end position="120"/>
    </location>
</feature>
<feature type="repeat" description="ANK" evidence="11">
    <location>
        <begin position="180"/>
        <end position="212"/>
    </location>
</feature>
<comment type="function">
    <text evidence="7">Regulates myosin phosphatase activity. Augments Ca(2+) sensitivity of the contractile apparatus.</text>
</comment>
<dbReference type="PROSITE" id="PS50088">
    <property type="entry name" value="ANK_REPEAT"/>
    <property type="match status" value="4"/>
</dbReference>
<dbReference type="InterPro" id="IPR051226">
    <property type="entry name" value="PP1_Regulatory_Subunit"/>
</dbReference>
<dbReference type="FunFam" id="1.25.40.20:FF:000007">
    <property type="entry name" value="Phosphatase 1 regulatory subunit 12A"/>
    <property type="match status" value="1"/>
</dbReference>
<reference evidence="12" key="1">
    <citation type="submission" date="2025-08" db="UniProtKB">
        <authorList>
            <consortium name="Ensembl"/>
        </authorList>
    </citation>
    <scope>IDENTIFICATION</scope>
</reference>
<comment type="subcellular location">
    <subcellularLocation>
        <location evidence="1">Cytoplasm</location>
        <location evidence="1">Cytoskeleton</location>
    </subcellularLocation>
</comment>
<evidence type="ECO:0000256" key="9">
    <source>
        <dbReference type="ARBA" id="ARBA00072757"/>
    </source>
</evidence>
<dbReference type="AlphaFoldDB" id="A0A8C6UYH1"/>
<keyword evidence="2" id="KW-0963">Cytoplasm</keyword>
<protein>
    <recommendedName>
        <fullName evidence="9">Protein phosphatase 1 regulatory subunit 12B</fullName>
    </recommendedName>
    <alternativeName>
        <fullName evidence="10">Myosin phosphatase-targeting subunit 2</fullName>
    </alternativeName>
</protein>
<dbReference type="PANTHER" id="PTHR24179">
    <property type="entry name" value="PROTEIN PHOSPHATASE 1 REGULATORY SUBUNIT 12"/>
    <property type="match status" value="1"/>
</dbReference>
<dbReference type="PANTHER" id="PTHR24179:SF32">
    <property type="entry name" value="PROTEIN PHOSPHATASE 1 REGULATORY SUBUNIT"/>
    <property type="match status" value="1"/>
</dbReference>
<dbReference type="Gene3D" id="1.25.40.20">
    <property type="entry name" value="Ankyrin repeat-containing domain"/>
    <property type="match status" value="2"/>
</dbReference>
<evidence type="ECO:0000313" key="12">
    <source>
        <dbReference type="Ensembl" id="ENSNMLP00000040366.1"/>
    </source>
</evidence>
<dbReference type="SMART" id="SM00248">
    <property type="entry name" value="ANK"/>
    <property type="match status" value="5"/>
</dbReference>
<dbReference type="InterPro" id="IPR002110">
    <property type="entry name" value="Ankyrin_rpt"/>
</dbReference>
<keyword evidence="6" id="KW-0206">Cytoskeleton</keyword>
<evidence type="ECO:0000256" key="10">
    <source>
        <dbReference type="ARBA" id="ARBA00083252"/>
    </source>
</evidence>
<evidence type="ECO:0000256" key="2">
    <source>
        <dbReference type="ARBA" id="ARBA00022490"/>
    </source>
</evidence>
<dbReference type="GO" id="GO:0019208">
    <property type="term" value="F:phosphatase regulator activity"/>
    <property type="evidence" value="ECO:0007669"/>
    <property type="project" value="TreeGrafter"/>
</dbReference>
<dbReference type="InterPro" id="IPR036770">
    <property type="entry name" value="Ankyrin_rpt-contain_sf"/>
</dbReference>
<evidence type="ECO:0000256" key="3">
    <source>
        <dbReference type="ARBA" id="ARBA00022553"/>
    </source>
</evidence>
<evidence type="ECO:0000256" key="8">
    <source>
        <dbReference type="ARBA" id="ARBA00065548"/>
    </source>
</evidence>
<dbReference type="Ensembl" id="ENSNMLT00000044903.1">
    <property type="protein sequence ID" value="ENSNMLP00000040366.1"/>
    <property type="gene ID" value="ENSNMLG00000024802.1"/>
</dbReference>
<dbReference type="Pfam" id="PF12796">
    <property type="entry name" value="Ank_2"/>
    <property type="match status" value="2"/>
</dbReference>
<evidence type="ECO:0000256" key="5">
    <source>
        <dbReference type="ARBA" id="ARBA00023043"/>
    </source>
</evidence>
<evidence type="ECO:0000256" key="11">
    <source>
        <dbReference type="PROSITE-ProRule" id="PRU00023"/>
    </source>
</evidence>
<evidence type="ECO:0000313" key="13">
    <source>
        <dbReference type="Proteomes" id="UP000694523"/>
    </source>
</evidence>
<organism evidence="12 13">
    <name type="scientific">Neogobius melanostomus</name>
    <name type="common">round goby</name>
    <dbReference type="NCBI Taxonomy" id="47308"/>
    <lineage>
        <taxon>Eukaryota</taxon>
        <taxon>Metazoa</taxon>
        <taxon>Chordata</taxon>
        <taxon>Craniata</taxon>
        <taxon>Vertebrata</taxon>
        <taxon>Euteleostomi</taxon>
        <taxon>Actinopterygii</taxon>
        <taxon>Neopterygii</taxon>
        <taxon>Teleostei</taxon>
        <taxon>Neoteleostei</taxon>
        <taxon>Acanthomorphata</taxon>
        <taxon>Gobiaria</taxon>
        <taxon>Gobiiformes</taxon>
        <taxon>Gobioidei</taxon>
        <taxon>Gobiidae</taxon>
        <taxon>Benthophilinae</taxon>
        <taxon>Neogobiini</taxon>
        <taxon>Neogobius</taxon>
    </lineage>
</organism>
<accession>A0A8C6UYH1</accession>
<feature type="repeat" description="ANK" evidence="11">
    <location>
        <begin position="213"/>
        <end position="245"/>
    </location>
</feature>
<evidence type="ECO:0000256" key="4">
    <source>
        <dbReference type="ARBA" id="ARBA00022737"/>
    </source>
</evidence>
<dbReference type="Proteomes" id="UP000694523">
    <property type="component" value="Unplaced"/>
</dbReference>
<dbReference type="GO" id="GO:0005856">
    <property type="term" value="C:cytoskeleton"/>
    <property type="evidence" value="ECO:0007669"/>
    <property type="project" value="UniProtKB-SubCell"/>
</dbReference>